<dbReference type="PANTHER" id="PTHR12526">
    <property type="entry name" value="GLYCOSYLTRANSFERASE"/>
    <property type="match status" value="1"/>
</dbReference>
<evidence type="ECO:0000313" key="3">
    <source>
        <dbReference type="Proteomes" id="UP001416393"/>
    </source>
</evidence>
<keyword evidence="2" id="KW-0808">Transferase</keyword>
<dbReference type="Gene3D" id="3.40.50.2000">
    <property type="entry name" value="Glycogen Phosphorylase B"/>
    <property type="match status" value="2"/>
</dbReference>
<keyword evidence="2" id="KW-0328">Glycosyltransferase</keyword>
<organism evidence="2 3">
    <name type="scientific">Mariniflexile soesokkakense</name>
    <dbReference type="NCBI Taxonomy" id="1343160"/>
    <lineage>
        <taxon>Bacteria</taxon>
        <taxon>Pseudomonadati</taxon>
        <taxon>Bacteroidota</taxon>
        <taxon>Flavobacteriia</taxon>
        <taxon>Flavobacteriales</taxon>
        <taxon>Flavobacteriaceae</taxon>
        <taxon>Mariniflexile</taxon>
    </lineage>
</organism>
<feature type="domain" description="Glycosyl transferase family 1" evidence="1">
    <location>
        <begin position="159"/>
        <end position="317"/>
    </location>
</feature>
<dbReference type="GO" id="GO:0016757">
    <property type="term" value="F:glycosyltransferase activity"/>
    <property type="evidence" value="ECO:0007669"/>
    <property type="project" value="UniProtKB-KW"/>
</dbReference>
<dbReference type="EC" id="2.4.-.-" evidence="2"/>
<accession>A0ABV0A706</accession>
<reference evidence="2 3" key="1">
    <citation type="submission" date="2024-01" db="EMBL/GenBank/DDBJ databases">
        <title>Mariniflexile litorale sp. nov., isolated from the shallow sediments of the Sea of Japan.</title>
        <authorList>
            <person name="Romanenko L."/>
            <person name="Bystritskaya E."/>
            <person name="Isaeva M."/>
        </authorList>
    </citation>
    <scope>NUCLEOTIDE SEQUENCE [LARGE SCALE GENOMIC DNA]</scope>
    <source>
        <strain evidence="2 3">KCTC 32427</strain>
    </source>
</reference>
<dbReference type="Proteomes" id="UP001416393">
    <property type="component" value="Unassembled WGS sequence"/>
</dbReference>
<comment type="caution">
    <text evidence="2">The sequence shown here is derived from an EMBL/GenBank/DDBJ whole genome shotgun (WGS) entry which is preliminary data.</text>
</comment>
<protein>
    <submittedName>
        <fullName evidence="2">Glycosyltransferase family 4 protein</fullName>
        <ecNumber evidence="2">2.4.-.-</ecNumber>
    </submittedName>
</protein>
<name>A0ABV0A706_9FLAO</name>
<dbReference type="EMBL" id="JAZHYP010000001">
    <property type="protein sequence ID" value="MEN3322498.1"/>
    <property type="molecule type" value="Genomic_DNA"/>
</dbReference>
<dbReference type="RefSeq" id="WP_346240044.1">
    <property type="nucleotide sequence ID" value="NZ_JAZHYP010000001.1"/>
</dbReference>
<evidence type="ECO:0000259" key="1">
    <source>
        <dbReference type="Pfam" id="PF00534"/>
    </source>
</evidence>
<dbReference type="PANTHER" id="PTHR12526:SF630">
    <property type="entry name" value="GLYCOSYLTRANSFERASE"/>
    <property type="match status" value="1"/>
</dbReference>
<gene>
    <name evidence="2" type="ORF">VP395_02045</name>
</gene>
<dbReference type="InterPro" id="IPR001296">
    <property type="entry name" value="Glyco_trans_1"/>
</dbReference>
<evidence type="ECO:0000313" key="2">
    <source>
        <dbReference type="EMBL" id="MEN3322498.1"/>
    </source>
</evidence>
<sequence>MKNLLYIGNYLSNSGKTETTIETLSKSLRQEGYTIYTVSNKKNKALRLLDMLFSILKYTKQIDYVLIDTYSTSNFYYAYLCSQLCRFLNLEYIPILHGGNLPNRLKSNPKLSSFIFNYAYKNIAPSVYMLSEFEKQGYSNLVYIPNSINIKNYSFKERNYETIKLLWVRSFSEIYNPLLAVKILKFLLDEGLQASLCMIGPDSDGSLQKTKSYANQLGVEVTFTNKLSKPKWISLSQNHNIFINTTNFDNMPVSVVEAMALGMPVISTNVGGMHFLIENNLEGILIEPNNVNQFVEAIKKVQLDIENTNKMALKARKKAENYDWDVVKNLWISVLQ</sequence>
<dbReference type="Pfam" id="PF00534">
    <property type="entry name" value="Glycos_transf_1"/>
    <property type="match status" value="1"/>
</dbReference>
<proteinExistence type="predicted"/>
<keyword evidence="3" id="KW-1185">Reference proteome</keyword>
<dbReference type="CDD" id="cd03801">
    <property type="entry name" value="GT4_PimA-like"/>
    <property type="match status" value="1"/>
</dbReference>
<dbReference type="SUPFAM" id="SSF53756">
    <property type="entry name" value="UDP-Glycosyltransferase/glycogen phosphorylase"/>
    <property type="match status" value="1"/>
</dbReference>